<dbReference type="Gene3D" id="3.30.420.310">
    <property type="entry name" value="2-keto-3-deoxy-galactonokinase, C-terminal domain"/>
    <property type="match status" value="1"/>
</dbReference>
<evidence type="ECO:0000313" key="2">
    <source>
        <dbReference type="Proteomes" id="UP001652542"/>
    </source>
</evidence>
<dbReference type="Pfam" id="PF05035">
    <property type="entry name" value="DGOK"/>
    <property type="match status" value="1"/>
</dbReference>
<dbReference type="RefSeq" id="WP_263733146.1">
    <property type="nucleotide sequence ID" value="NZ_JAOWKY010000001.1"/>
</dbReference>
<proteinExistence type="predicted"/>
<organism evidence="1 2">
    <name type="scientific">Albidovulum marisflavi</name>
    <dbReference type="NCBI Taxonomy" id="2984159"/>
    <lineage>
        <taxon>Bacteria</taxon>
        <taxon>Pseudomonadati</taxon>
        <taxon>Pseudomonadota</taxon>
        <taxon>Alphaproteobacteria</taxon>
        <taxon>Rhodobacterales</taxon>
        <taxon>Paracoccaceae</taxon>
        <taxon>Albidovulum</taxon>
    </lineage>
</organism>
<dbReference type="Gene3D" id="3.30.420.300">
    <property type="entry name" value="2-keto-3-deoxy-galactonokinase, substrate binding domain"/>
    <property type="match status" value="1"/>
</dbReference>
<dbReference type="InterPro" id="IPR007729">
    <property type="entry name" value="DGOK"/>
</dbReference>
<gene>
    <name evidence="1" type="ORF">OEW28_02525</name>
</gene>
<reference evidence="1 2" key="1">
    <citation type="submission" date="2022-10" db="EMBL/GenBank/DDBJ databases">
        <title>Defluviimonas sp. nov., isolated from ocean surface water.</title>
        <authorList>
            <person name="He W."/>
            <person name="Wang L."/>
            <person name="Zhang D.-F."/>
        </authorList>
    </citation>
    <scope>NUCLEOTIDE SEQUENCE [LARGE SCALE GENOMIC DNA]</scope>
    <source>
        <strain evidence="1 2">WL0002</strain>
    </source>
</reference>
<keyword evidence="2" id="KW-1185">Reference proteome</keyword>
<dbReference type="Proteomes" id="UP001652542">
    <property type="component" value="Unassembled WGS sequence"/>
</dbReference>
<sequence>MTQTVSSAMVDWIAVDWQADRIAAVALGAKGIVGRRETREVASAGPQSHEAALLALIGDWLRPGGTTPVLACGALGARDGWIETPFRKVPVALDPAADLVAAPASDPRIQVWVVPGLSQERPAEVMRGEETRIAGFLAGNPDFDGVLCLAGITTKWVHVSAREVVSFRTAMTGELFACLSSHAALLRDPERAGRDDGAFAEAVGQTLSRPERLASELFSIRAEGLLRGIAPATARARLSGLLIGAELAAMRPYWLGQQVAVIGTGDILDAYVRGLAEVGIVAETADGASMALAGLAAIRAGMRTGTA</sequence>
<evidence type="ECO:0000313" key="1">
    <source>
        <dbReference type="EMBL" id="MCV2867499.1"/>
    </source>
</evidence>
<comment type="caution">
    <text evidence="1">The sequence shown here is derived from an EMBL/GenBank/DDBJ whole genome shotgun (WGS) entry which is preliminary data.</text>
</comment>
<dbReference type="EMBL" id="JAOWKY010000001">
    <property type="protein sequence ID" value="MCV2867499.1"/>
    <property type="molecule type" value="Genomic_DNA"/>
</dbReference>
<dbReference type="InterPro" id="IPR042257">
    <property type="entry name" value="DGOK_C"/>
</dbReference>
<protein>
    <submittedName>
        <fullName evidence="1">2-dehydro-3-deoxygalactonokinase</fullName>
    </submittedName>
</protein>
<accession>A0ABT2Z8M4</accession>
<dbReference type="InterPro" id="IPR042258">
    <property type="entry name" value="DGOK_N"/>
</dbReference>
<name>A0ABT2Z8M4_9RHOB</name>